<evidence type="ECO:0000313" key="2">
    <source>
        <dbReference type="Proteomes" id="UP000075398"/>
    </source>
</evidence>
<comment type="caution">
    <text evidence="1">The sequence shown here is derived from an EMBL/GenBank/DDBJ whole genome shotgun (WGS) entry which is preliminary data.</text>
</comment>
<protein>
    <submittedName>
        <fullName evidence="1">Uncharacterized protein</fullName>
    </submittedName>
</protein>
<accession>A0A150J899</accession>
<name>A0A150J899_9EURY</name>
<dbReference type="Proteomes" id="UP000075398">
    <property type="component" value="Unassembled WGS sequence"/>
</dbReference>
<reference evidence="1 2" key="1">
    <citation type="journal article" date="2016" name="ISME J.">
        <title>Chasing the elusive Euryarchaeota class WSA2: genomes reveal a uniquely fastidious methyl-reducing methanogen.</title>
        <authorList>
            <person name="Nobu M.K."/>
            <person name="Narihiro T."/>
            <person name="Kuroda K."/>
            <person name="Mei R."/>
            <person name="Liu W.T."/>
        </authorList>
    </citation>
    <scope>NUCLEOTIDE SEQUENCE [LARGE SCALE GENOMIC DNA]</scope>
    <source>
        <strain evidence="1">U1lsi0528_Bin055</strain>
    </source>
</reference>
<dbReference type="EMBL" id="LNGC01000005">
    <property type="protein sequence ID" value="KYC53457.1"/>
    <property type="molecule type" value="Genomic_DNA"/>
</dbReference>
<sequence length="46" mass="5746">MRYYEPKIGLNYDEIKRIDYMDDTVRNRNIMIKKLIISKKEVDFFE</sequence>
<dbReference type="AlphaFoldDB" id="A0A150J899"/>
<organism evidence="1 2">
    <name type="scientific">Candidatus Methanofastidiosum methylothiophilum</name>
    <dbReference type="NCBI Taxonomy" id="1705564"/>
    <lineage>
        <taxon>Archaea</taxon>
        <taxon>Methanobacteriati</taxon>
        <taxon>Methanobacteriota</taxon>
        <taxon>Stenosarchaea group</taxon>
        <taxon>Candidatus Methanofastidiosia</taxon>
        <taxon>Candidatus Methanofastidiosales</taxon>
        <taxon>Candidatus Methanofastidiosaceae</taxon>
        <taxon>Candidatus Methanofastidiosum</taxon>
    </lineage>
</organism>
<proteinExistence type="predicted"/>
<evidence type="ECO:0000313" key="1">
    <source>
        <dbReference type="EMBL" id="KYC53457.1"/>
    </source>
</evidence>
<gene>
    <name evidence="1" type="ORF">AMQ22_00247</name>
</gene>